<feature type="region of interest" description="Disordered" evidence="1">
    <location>
        <begin position="26"/>
        <end position="54"/>
    </location>
</feature>
<proteinExistence type="predicted"/>
<reference evidence="2 3" key="1">
    <citation type="submission" date="2019-05" db="EMBL/GenBank/DDBJ databases">
        <title>Another draft genome of Portunus trituberculatus and its Hox gene families provides insights of decapod evolution.</title>
        <authorList>
            <person name="Jeong J.-H."/>
            <person name="Song I."/>
            <person name="Kim S."/>
            <person name="Choi T."/>
            <person name="Kim D."/>
            <person name="Ryu S."/>
            <person name="Kim W."/>
        </authorList>
    </citation>
    <scope>NUCLEOTIDE SEQUENCE [LARGE SCALE GENOMIC DNA]</scope>
    <source>
        <tissue evidence="2">Muscle</tissue>
    </source>
</reference>
<protein>
    <submittedName>
        <fullName evidence="2">Uncharacterized protein</fullName>
    </submittedName>
</protein>
<evidence type="ECO:0000256" key="1">
    <source>
        <dbReference type="SAM" id="MobiDB-lite"/>
    </source>
</evidence>
<dbReference type="EMBL" id="VSRR010038752">
    <property type="protein sequence ID" value="MPC74353.1"/>
    <property type="molecule type" value="Genomic_DNA"/>
</dbReference>
<feature type="compositionally biased region" description="Low complexity" evidence="1">
    <location>
        <begin position="29"/>
        <end position="42"/>
    </location>
</feature>
<gene>
    <name evidence="2" type="ORF">E2C01_068711</name>
</gene>
<sequence>MPFVIPFSVFVMTIVSEATRQDCLSSLQSSATTATTASSPPANLQSRATLGPRGSLWQKDGIMVFASGEELSRWSGAEHRGYTAYVETTEWMQN</sequence>
<dbReference type="Proteomes" id="UP000324222">
    <property type="component" value="Unassembled WGS sequence"/>
</dbReference>
<dbReference type="AlphaFoldDB" id="A0A5B7HWM7"/>
<comment type="caution">
    <text evidence="2">The sequence shown here is derived from an EMBL/GenBank/DDBJ whole genome shotgun (WGS) entry which is preliminary data.</text>
</comment>
<keyword evidence="3" id="KW-1185">Reference proteome</keyword>
<accession>A0A5B7HWM7</accession>
<evidence type="ECO:0000313" key="3">
    <source>
        <dbReference type="Proteomes" id="UP000324222"/>
    </source>
</evidence>
<evidence type="ECO:0000313" key="2">
    <source>
        <dbReference type="EMBL" id="MPC74353.1"/>
    </source>
</evidence>
<organism evidence="2 3">
    <name type="scientific">Portunus trituberculatus</name>
    <name type="common">Swimming crab</name>
    <name type="synonym">Neptunus trituberculatus</name>
    <dbReference type="NCBI Taxonomy" id="210409"/>
    <lineage>
        <taxon>Eukaryota</taxon>
        <taxon>Metazoa</taxon>
        <taxon>Ecdysozoa</taxon>
        <taxon>Arthropoda</taxon>
        <taxon>Crustacea</taxon>
        <taxon>Multicrustacea</taxon>
        <taxon>Malacostraca</taxon>
        <taxon>Eumalacostraca</taxon>
        <taxon>Eucarida</taxon>
        <taxon>Decapoda</taxon>
        <taxon>Pleocyemata</taxon>
        <taxon>Brachyura</taxon>
        <taxon>Eubrachyura</taxon>
        <taxon>Portunoidea</taxon>
        <taxon>Portunidae</taxon>
        <taxon>Portuninae</taxon>
        <taxon>Portunus</taxon>
    </lineage>
</organism>
<name>A0A5B7HWM7_PORTR</name>